<proteinExistence type="predicted"/>
<comment type="caution">
    <text evidence="3">The sequence shown here is derived from an EMBL/GenBank/DDBJ whole genome shotgun (WGS) entry which is preliminary data.</text>
</comment>
<organism evidence="3 4">
    <name type="scientific">Aduncisulcus paluster</name>
    <dbReference type="NCBI Taxonomy" id="2918883"/>
    <lineage>
        <taxon>Eukaryota</taxon>
        <taxon>Metamonada</taxon>
        <taxon>Carpediemonas-like organisms</taxon>
        <taxon>Aduncisulcus</taxon>
    </lineage>
</organism>
<name>A0ABQ5KDX1_9EUKA</name>
<evidence type="ECO:0000256" key="1">
    <source>
        <dbReference type="SAM" id="MobiDB-lite"/>
    </source>
</evidence>
<evidence type="ECO:0000313" key="3">
    <source>
        <dbReference type="EMBL" id="GKT30746.1"/>
    </source>
</evidence>
<keyword evidence="4" id="KW-1185">Reference proteome</keyword>
<dbReference type="Proteomes" id="UP001057375">
    <property type="component" value="Unassembled WGS sequence"/>
</dbReference>
<dbReference type="PROSITE" id="PS50878">
    <property type="entry name" value="RT_POL"/>
    <property type="match status" value="1"/>
</dbReference>
<reference evidence="3" key="1">
    <citation type="submission" date="2022-03" db="EMBL/GenBank/DDBJ databases">
        <title>Draft genome sequence of Aduncisulcus paluster, a free-living microaerophilic Fornicata.</title>
        <authorList>
            <person name="Yuyama I."/>
            <person name="Kume K."/>
            <person name="Tamura T."/>
            <person name="Inagaki Y."/>
            <person name="Hashimoto T."/>
        </authorList>
    </citation>
    <scope>NUCLEOTIDE SEQUENCE</scope>
    <source>
        <strain evidence="3">NY0171</strain>
    </source>
</reference>
<dbReference type="Pfam" id="PF00078">
    <property type="entry name" value="RVT_1"/>
    <property type="match status" value="1"/>
</dbReference>
<feature type="domain" description="Reverse transcriptase" evidence="2">
    <location>
        <begin position="1"/>
        <end position="199"/>
    </location>
</feature>
<sequence>MTLIDKDAGKDTPRTIDNPSRWRPNVVSNTSQRAFFLPVAKRIMTFALSHGLIGGYQRGFIPGVDGCLINIMETREWISADESNCAACLDLTNAYGSIDHDLIDRTLQGTCHPHAYEILKDTISMTIHCGADSARTRKGTSQGNAISPVIFNIILDIIIPDQLKPRIRAFADDLILLAKSREELIHLTGELITALKTGG</sequence>
<dbReference type="EMBL" id="BQXS01009043">
    <property type="protein sequence ID" value="GKT30746.1"/>
    <property type="molecule type" value="Genomic_DNA"/>
</dbReference>
<dbReference type="SUPFAM" id="SSF56672">
    <property type="entry name" value="DNA/RNA polymerases"/>
    <property type="match status" value="1"/>
</dbReference>
<feature type="compositionally biased region" description="Basic and acidic residues" evidence="1">
    <location>
        <begin position="1"/>
        <end position="14"/>
    </location>
</feature>
<evidence type="ECO:0000259" key="2">
    <source>
        <dbReference type="PROSITE" id="PS50878"/>
    </source>
</evidence>
<protein>
    <recommendedName>
        <fullName evidence="2">Reverse transcriptase domain-containing protein</fullName>
    </recommendedName>
</protein>
<dbReference type="InterPro" id="IPR000477">
    <property type="entry name" value="RT_dom"/>
</dbReference>
<feature type="non-terminal residue" evidence="3">
    <location>
        <position position="199"/>
    </location>
</feature>
<feature type="region of interest" description="Disordered" evidence="1">
    <location>
        <begin position="1"/>
        <end position="23"/>
    </location>
</feature>
<evidence type="ECO:0000313" key="4">
    <source>
        <dbReference type="Proteomes" id="UP001057375"/>
    </source>
</evidence>
<dbReference type="PANTHER" id="PTHR19446">
    <property type="entry name" value="REVERSE TRANSCRIPTASES"/>
    <property type="match status" value="1"/>
</dbReference>
<accession>A0ABQ5KDX1</accession>
<dbReference type="InterPro" id="IPR043502">
    <property type="entry name" value="DNA/RNA_pol_sf"/>
</dbReference>
<gene>
    <name evidence="3" type="ORF">ADUPG1_005620</name>
</gene>